<gene>
    <name evidence="2" type="ORF">ZIOFF_072317</name>
</gene>
<dbReference type="PANTHER" id="PTHR37188:SF1">
    <property type="entry name" value="MEDIATOR OF RNA POLYMERASE II TRANSCRIPTION SUBUNIT-RELATED"/>
    <property type="match status" value="1"/>
</dbReference>
<feature type="region of interest" description="Disordered" evidence="1">
    <location>
        <begin position="1"/>
        <end position="47"/>
    </location>
</feature>
<evidence type="ECO:0000313" key="3">
    <source>
        <dbReference type="Proteomes" id="UP000734854"/>
    </source>
</evidence>
<keyword evidence="3" id="KW-1185">Reference proteome</keyword>
<dbReference type="Proteomes" id="UP000734854">
    <property type="component" value="Unassembled WGS sequence"/>
</dbReference>
<proteinExistence type="predicted"/>
<accession>A0A8J5CVB5</accession>
<protein>
    <submittedName>
        <fullName evidence="2">Uncharacterized protein</fullName>
    </submittedName>
</protein>
<comment type="caution">
    <text evidence="2">The sequence shown here is derived from an EMBL/GenBank/DDBJ whole genome shotgun (WGS) entry which is preliminary data.</text>
</comment>
<evidence type="ECO:0000313" key="2">
    <source>
        <dbReference type="EMBL" id="KAG6471216.1"/>
    </source>
</evidence>
<dbReference type="PANTHER" id="PTHR37188">
    <property type="entry name" value="MEDIATOR OF RNA POLYMERASE II TRANSCRIPTION SUBUNIT-RELATED"/>
    <property type="match status" value="1"/>
</dbReference>
<organism evidence="2 3">
    <name type="scientific">Zingiber officinale</name>
    <name type="common">Ginger</name>
    <name type="synonym">Amomum zingiber</name>
    <dbReference type="NCBI Taxonomy" id="94328"/>
    <lineage>
        <taxon>Eukaryota</taxon>
        <taxon>Viridiplantae</taxon>
        <taxon>Streptophyta</taxon>
        <taxon>Embryophyta</taxon>
        <taxon>Tracheophyta</taxon>
        <taxon>Spermatophyta</taxon>
        <taxon>Magnoliopsida</taxon>
        <taxon>Liliopsida</taxon>
        <taxon>Zingiberales</taxon>
        <taxon>Zingiberaceae</taxon>
        <taxon>Zingiber</taxon>
    </lineage>
</organism>
<feature type="compositionally biased region" description="Low complexity" evidence="1">
    <location>
        <begin position="25"/>
        <end position="34"/>
    </location>
</feature>
<evidence type="ECO:0000256" key="1">
    <source>
        <dbReference type="SAM" id="MobiDB-lite"/>
    </source>
</evidence>
<name>A0A8J5CVB5_ZINOF</name>
<dbReference type="GO" id="GO:0016592">
    <property type="term" value="C:mediator complex"/>
    <property type="evidence" value="ECO:0007669"/>
    <property type="project" value="InterPro"/>
</dbReference>
<dbReference type="EMBL" id="JACMSC010000021">
    <property type="protein sequence ID" value="KAG6471216.1"/>
    <property type="molecule type" value="Genomic_DNA"/>
</dbReference>
<dbReference type="AlphaFoldDB" id="A0A8J5CVB5"/>
<dbReference type="InterPro" id="IPR038790">
    <property type="entry name" value="Med9_plant"/>
</dbReference>
<reference evidence="2 3" key="1">
    <citation type="submission" date="2020-08" db="EMBL/GenBank/DDBJ databases">
        <title>Plant Genome Project.</title>
        <authorList>
            <person name="Zhang R.-G."/>
        </authorList>
    </citation>
    <scope>NUCLEOTIDE SEQUENCE [LARGE SCALE GENOMIC DNA]</scope>
    <source>
        <tissue evidence="2">Rhizome</tissue>
    </source>
</reference>
<sequence>MDHQFGGGSWMMIPTQNPLSHDFHSLQPQFSSQQQPPPPPLQQQQHPSLASHFHLLPLVERLSEAIDIGNRDQHYEDLIMKYRSHVEDLVKPENSR</sequence>